<keyword evidence="7" id="KW-0630">Potassium</keyword>
<dbReference type="InterPro" id="IPR028325">
    <property type="entry name" value="VG_K_chnl"/>
</dbReference>
<evidence type="ECO:0000256" key="11">
    <source>
        <dbReference type="ARBA" id="ARBA00023303"/>
    </source>
</evidence>
<dbReference type="InterPro" id="IPR027359">
    <property type="entry name" value="Volt_channel_dom_sf"/>
</dbReference>
<evidence type="ECO:0000313" key="14">
    <source>
        <dbReference type="EMBL" id="PXA05061.1"/>
    </source>
</evidence>
<evidence type="ECO:0000256" key="1">
    <source>
        <dbReference type="ARBA" id="ARBA00004141"/>
    </source>
</evidence>
<feature type="transmembrane region" description="Helical" evidence="12">
    <location>
        <begin position="149"/>
        <end position="170"/>
    </location>
</feature>
<dbReference type="Gene3D" id="1.20.120.350">
    <property type="entry name" value="Voltage-gated potassium channels. Chain C"/>
    <property type="match status" value="1"/>
</dbReference>
<organism evidence="14 15">
    <name type="scientific">Coraliomargarita sinensis</name>
    <dbReference type="NCBI Taxonomy" id="2174842"/>
    <lineage>
        <taxon>Bacteria</taxon>
        <taxon>Pseudomonadati</taxon>
        <taxon>Verrucomicrobiota</taxon>
        <taxon>Opitutia</taxon>
        <taxon>Puniceicoccales</taxon>
        <taxon>Coraliomargaritaceae</taxon>
        <taxon>Coraliomargarita</taxon>
    </lineage>
</organism>
<comment type="subcellular location">
    <subcellularLocation>
        <location evidence="1">Membrane</location>
        <topology evidence="1">Multi-pass membrane protein</topology>
    </subcellularLocation>
</comment>
<name>A0A317ZNZ1_9BACT</name>
<evidence type="ECO:0000259" key="13">
    <source>
        <dbReference type="Pfam" id="PF00520"/>
    </source>
</evidence>
<feature type="domain" description="Ion transport" evidence="13">
    <location>
        <begin position="22"/>
        <end position="231"/>
    </location>
</feature>
<keyword evidence="4 12" id="KW-0812">Transmembrane</keyword>
<keyword evidence="5" id="KW-0631">Potassium channel</keyword>
<dbReference type="RefSeq" id="WP_110130062.1">
    <property type="nucleotide sequence ID" value="NZ_QHJQ01000002.1"/>
</dbReference>
<sequence>MPGRFRAECRRIIFRSDHWDEKAFDVFLIITIVVSVGLVLWESIPTISPEMRNALYVAEWVITVLFTIEYALRLYVSESPARYSRSFFGVVDLLAILPTYIDLLLPGAHYLMLLRVLRVLRIFRVLKLVKYIGEANTLMRAMRSSARKIAVFVFAVVNLVLILGSLMYLIEGAENGFTSIPKSVYWAIVTLTTVGYGDISPHTPLGQFVASIIMITGYGIIAVPTAIVTSEMTRPKGPDADNDYVCPACGWESHDHDATFCKVCGDRLPKQNHAQQTH</sequence>
<feature type="transmembrane region" description="Helical" evidence="12">
    <location>
        <begin position="23"/>
        <end position="41"/>
    </location>
</feature>
<evidence type="ECO:0000256" key="10">
    <source>
        <dbReference type="ARBA" id="ARBA00023136"/>
    </source>
</evidence>
<comment type="caution">
    <text evidence="14">The sequence shown here is derived from an EMBL/GenBank/DDBJ whole genome shotgun (WGS) entry which is preliminary data.</text>
</comment>
<dbReference type="PANTHER" id="PTHR11537:SF254">
    <property type="entry name" value="POTASSIUM VOLTAGE-GATED CHANNEL PROTEIN SHAB"/>
    <property type="match status" value="1"/>
</dbReference>
<dbReference type="EMBL" id="QHJQ01000002">
    <property type="protein sequence ID" value="PXA05061.1"/>
    <property type="molecule type" value="Genomic_DNA"/>
</dbReference>
<evidence type="ECO:0000256" key="2">
    <source>
        <dbReference type="ARBA" id="ARBA00022448"/>
    </source>
</evidence>
<feature type="transmembrane region" description="Helical" evidence="12">
    <location>
        <begin position="208"/>
        <end position="228"/>
    </location>
</feature>
<dbReference type="OrthoDB" id="9810759at2"/>
<evidence type="ECO:0000256" key="8">
    <source>
        <dbReference type="ARBA" id="ARBA00022989"/>
    </source>
</evidence>
<dbReference type="PRINTS" id="PR00169">
    <property type="entry name" value="KCHANNEL"/>
</dbReference>
<evidence type="ECO:0000256" key="6">
    <source>
        <dbReference type="ARBA" id="ARBA00022882"/>
    </source>
</evidence>
<feature type="transmembrane region" description="Helical" evidence="12">
    <location>
        <begin position="93"/>
        <end position="117"/>
    </location>
</feature>
<feature type="transmembrane region" description="Helical" evidence="12">
    <location>
        <begin position="53"/>
        <end position="73"/>
    </location>
</feature>
<keyword evidence="10 12" id="KW-0472">Membrane</keyword>
<proteinExistence type="predicted"/>
<dbReference type="SUPFAM" id="SSF81324">
    <property type="entry name" value="Voltage-gated potassium channels"/>
    <property type="match status" value="1"/>
</dbReference>
<dbReference type="AlphaFoldDB" id="A0A317ZNZ1"/>
<dbReference type="InterPro" id="IPR005821">
    <property type="entry name" value="Ion_trans_dom"/>
</dbReference>
<dbReference type="GO" id="GO:0001508">
    <property type="term" value="P:action potential"/>
    <property type="evidence" value="ECO:0007669"/>
    <property type="project" value="TreeGrafter"/>
</dbReference>
<gene>
    <name evidence="14" type="ORF">DDZ13_03595</name>
</gene>
<keyword evidence="11" id="KW-0407">Ion channel</keyword>
<dbReference type="PANTHER" id="PTHR11537">
    <property type="entry name" value="VOLTAGE-GATED POTASSIUM CHANNEL"/>
    <property type="match status" value="1"/>
</dbReference>
<dbReference type="InParanoid" id="A0A317ZNZ1"/>
<evidence type="ECO:0000256" key="5">
    <source>
        <dbReference type="ARBA" id="ARBA00022826"/>
    </source>
</evidence>
<evidence type="ECO:0000256" key="7">
    <source>
        <dbReference type="ARBA" id="ARBA00022958"/>
    </source>
</evidence>
<protein>
    <submittedName>
        <fullName evidence="14">Ion transporter</fullName>
    </submittedName>
</protein>
<evidence type="ECO:0000256" key="12">
    <source>
        <dbReference type="SAM" id="Phobius"/>
    </source>
</evidence>
<dbReference type="Gene3D" id="1.10.287.70">
    <property type="match status" value="1"/>
</dbReference>
<keyword evidence="15" id="KW-1185">Reference proteome</keyword>
<dbReference type="Pfam" id="PF00520">
    <property type="entry name" value="Ion_trans"/>
    <property type="match status" value="1"/>
</dbReference>
<keyword evidence="6" id="KW-0851">Voltage-gated channel</keyword>
<dbReference type="GO" id="GO:0005249">
    <property type="term" value="F:voltage-gated potassium channel activity"/>
    <property type="evidence" value="ECO:0007669"/>
    <property type="project" value="InterPro"/>
</dbReference>
<evidence type="ECO:0000256" key="4">
    <source>
        <dbReference type="ARBA" id="ARBA00022692"/>
    </source>
</evidence>
<dbReference type="GO" id="GO:0008076">
    <property type="term" value="C:voltage-gated potassium channel complex"/>
    <property type="evidence" value="ECO:0007669"/>
    <property type="project" value="InterPro"/>
</dbReference>
<evidence type="ECO:0000256" key="9">
    <source>
        <dbReference type="ARBA" id="ARBA00023065"/>
    </source>
</evidence>
<reference evidence="14 15" key="1">
    <citation type="submission" date="2018-05" db="EMBL/GenBank/DDBJ databases">
        <title>Coraliomargarita sinensis sp. nov., isolated from a marine solar saltern.</title>
        <authorList>
            <person name="Zhou L.Y."/>
        </authorList>
    </citation>
    <scope>NUCLEOTIDE SEQUENCE [LARGE SCALE GENOMIC DNA]</scope>
    <source>
        <strain evidence="14 15">WN38</strain>
    </source>
</reference>
<dbReference type="Proteomes" id="UP000247099">
    <property type="component" value="Unassembled WGS sequence"/>
</dbReference>
<keyword evidence="9" id="KW-0406">Ion transport</keyword>
<keyword evidence="3" id="KW-0633">Potassium transport</keyword>
<accession>A0A317ZNZ1</accession>
<evidence type="ECO:0000256" key="3">
    <source>
        <dbReference type="ARBA" id="ARBA00022538"/>
    </source>
</evidence>
<keyword evidence="2" id="KW-0813">Transport</keyword>
<evidence type="ECO:0000313" key="15">
    <source>
        <dbReference type="Proteomes" id="UP000247099"/>
    </source>
</evidence>
<keyword evidence="8 12" id="KW-1133">Transmembrane helix</keyword>